<organism evidence="1 2">
    <name type="scientific">Zasmidium cellare</name>
    <name type="common">Wine cellar mold</name>
    <name type="synonym">Racodium cellare</name>
    <dbReference type="NCBI Taxonomy" id="395010"/>
    <lineage>
        <taxon>Eukaryota</taxon>
        <taxon>Fungi</taxon>
        <taxon>Dikarya</taxon>
        <taxon>Ascomycota</taxon>
        <taxon>Pezizomycotina</taxon>
        <taxon>Dothideomycetes</taxon>
        <taxon>Dothideomycetidae</taxon>
        <taxon>Mycosphaerellales</taxon>
        <taxon>Mycosphaerellaceae</taxon>
        <taxon>Zasmidium</taxon>
    </lineage>
</organism>
<dbReference type="EMBL" id="JAXOVC010000006">
    <property type="protein sequence ID" value="KAK4500374.1"/>
    <property type="molecule type" value="Genomic_DNA"/>
</dbReference>
<protein>
    <recommendedName>
        <fullName evidence="3">Fungal N-terminal domain-containing protein</fullName>
    </recommendedName>
</protein>
<name>A0ABR0EFT6_ZASCE</name>
<accession>A0ABR0EFT6</accession>
<evidence type="ECO:0000313" key="1">
    <source>
        <dbReference type="EMBL" id="KAK4500374.1"/>
    </source>
</evidence>
<evidence type="ECO:0000313" key="2">
    <source>
        <dbReference type="Proteomes" id="UP001305779"/>
    </source>
</evidence>
<proteinExistence type="predicted"/>
<keyword evidence="2" id="KW-1185">Reference proteome</keyword>
<dbReference type="Proteomes" id="UP001305779">
    <property type="component" value="Unassembled WGS sequence"/>
</dbReference>
<comment type="caution">
    <text evidence="1">The sequence shown here is derived from an EMBL/GenBank/DDBJ whole genome shotgun (WGS) entry which is preliminary data.</text>
</comment>
<evidence type="ECO:0008006" key="3">
    <source>
        <dbReference type="Google" id="ProtNLM"/>
    </source>
</evidence>
<dbReference type="PANTHER" id="PTHR38886:SF1">
    <property type="entry name" value="NACHT-NTPASE AND P-LOOP NTPASES N-TERMINAL DOMAIN-CONTAINING PROTEIN"/>
    <property type="match status" value="1"/>
</dbReference>
<dbReference type="PANTHER" id="PTHR38886">
    <property type="entry name" value="SESA DOMAIN-CONTAINING PROTEIN"/>
    <property type="match status" value="1"/>
</dbReference>
<sequence>MVVPFGVSVGDFITTLGLIRKIAAALAESHGSGAQFRKLEATLGCLERAVKRVRDTEAGNEEDDEFAARLEETTEHLKVLVEAFHKKIAKFQPSLKLGGSSSKWRDAFRKIQFTTIKDDIADFETQLLVQMATLQLLLEEEKRSVLPQRTTSKERSYLLVGTSPFKMLGMLYGILQVKFKNKPGLEAVKAGMYKLQDGSVAGKWSDVDVEKPYEQVFQSGGRWDMAMTFPRDRQTEGSCPSTVSEIFSEVHRLPQHFKIESVLTPSDNAQDTAQVANEDEGGILGLAAEVSMLQGQSGTTEDADVPEDEGEVLGPVAIGTTWHGEVRLEDLANVYLMRPPAILLQSPDGTSYMVPWHVFRTFQGLRFFAQYVCNLAPGSHLHLRDMNTNRVINENNWRSVDHGVSYDMMVELEKEKREKEVQGAGQPAAPPG</sequence>
<gene>
    <name evidence="1" type="ORF">PRZ48_008563</name>
</gene>
<reference evidence="1 2" key="1">
    <citation type="journal article" date="2023" name="G3 (Bethesda)">
        <title>A chromosome-level genome assembly of Zasmidium syzygii isolated from banana leaves.</title>
        <authorList>
            <person name="van Westerhoven A.C."/>
            <person name="Mehrabi R."/>
            <person name="Talebi R."/>
            <person name="Steentjes M.B.F."/>
            <person name="Corcolon B."/>
            <person name="Chong P.A."/>
            <person name="Kema G.H.J."/>
            <person name="Seidl M.F."/>
        </authorList>
    </citation>
    <scope>NUCLEOTIDE SEQUENCE [LARGE SCALE GENOMIC DNA]</scope>
    <source>
        <strain evidence="1 2">P124</strain>
    </source>
</reference>